<organism evidence="1 2">
    <name type="scientific">Tahibacter aquaticus</name>
    <dbReference type="NCBI Taxonomy" id="520092"/>
    <lineage>
        <taxon>Bacteria</taxon>
        <taxon>Pseudomonadati</taxon>
        <taxon>Pseudomonadota</taxon>
        <taxon>Gammaproteobacteria</taxon>
        <taxon>Lysobacterales</taxon>
        <taxon>Rhodanobacteraceae</taxon>
        <taxon>Tahibacter</taxon>
    </lineage>
</organism>
<reference evidence="1 2" key="1">
    <citation type="submission" date="2019-03" db="EMBL/GenBank/DDBJ databases">
        <title>Genomic Encyclopedia of Type Strains, Phase IV (KMG-IV): sequencing the most valuable type-strain genomes for metagenomic binning, comparative biology and taxonomic classification.</title>
        <authorList>
            <person name="Goeker M."/>
        </authorList>
    </citation>
    <scope>NUCLEOTIDE SEQUENCE [LARGE SCALE GENOMIC DNA]</scope>
    <source>
        <strain evidence="1 2">DSM 21667</strain>
    </source>
</reference>
<evidence type="ECO:0000313" key="1">
    <source>
        <dbReference type="EMBL" id="TDR37877.1"/>
    </source>
</evidence>
<comment type="caution">
    <text evidence="1">The sequence shown here is derived from an EMBL/GenBank/DDBJ whole genome shotgun (WGS) entry which is preliminary data.</text>
</comment>
<gene>
    <name evidence="1" type="ORF">DFR29_12351</name>
</gene>
<protein>
    <submittedName>
        <fullName evidence="1">Uncharacterized protein</fullName>
    </submittedName>
</protein>
<accession>A0A4R6YL91</accession>
<dbReference type="Proteomes" id="UP000295293">
    <property type="component" value="Unassembled WGS sequence"/>
</dbReference>
<sequence length="184" mass="19301">MTDCMPGHRCDPAIVGLAAPRPGPATRPCSARPVRPAAILLALSLLQACGIPAPKPAKAGLAPAIAALFCSKPDRRAAFPRNRPIPLSTESPLSLWLFVDAADTAQASHTTVTVDLSIVDLQGQPSNGAVVQPHQLVSGSTRRLPPIVFFATTPGDYRVRASFNAGATSADSPRIAVRGREEKR</sequence>
<keyword evidence="2" id="KW-1185">Reference proteome</keyword>
<evidence type="ECO:0000313" key="2">
    <source>
        <dbReference type="Proteomes" id="UP000295293"/>
    </source>
</evidence>
<dbReference type="EMBL" id="SNZH01000023">
    <property type="protein sequence ID" value="TDR37877.1"/>
    <property type="molecule type" value="Genomic_DNA"/>
</dbReference>
<proteinExistence type="predicted"/>
<name>A0A4R6YL91_9GAMM</name>
<dbReference type="AlphaFoldDB" id="A0A4R6YL91"/>